<dbReference type="PANTHER" id="PTHR33695">
    <property type="entry name" value="LIPOPROTEIN SIGNAL PEPTIDASE"/>
    <property type="match status" value="1"/>
</dbReference>
<dbReference type="AlphaFoldDB" id="A0A3E3I0Q9"/>
<dbReference type="GO" id="GO:0006508">
    <property type="term" value="P:proteolysis"/>
    <property type="evidence" value="ECO:0007669"/>
    <property type="project" value="UniProtKB-KW"/>
</dbReference>
<dbReference type="Proteomes" id="UP000260812">
    <property type="component" value="Unassembled WGS sequence"/>
</dbReference>
<keyword evidence="3 9" id="KW-0645">Protease</keyword>
<dbReference type="UniPathway" id="UPA00665"/>
<sequence length="173" mass="19618">MNKMKKFWLPDLLIVLAGILLDQFTKYLAVIYLKGQEAVSLIPGVLELRYLENRGAAFGMMQGGKIFFLIITPIILALVVYAMYKMPSVGKYRILHILLACVAVGAVGNMIDRIRLDYVVDFIYISLIDFPIFNVADMFVSIACVVGAVLILFSNKYKDDDFSFLSWKKKDKE</sequence>
<keyword evidence="13" id="KW-1185">Reference proteome</keyword>
<dbReference type="PRINTS" id="PR00781">
    <property type="entry name" value="LIPOSIGPTASE"/>
</dbReference>
<evidence type="ECO:0000256" key="10">
    <source>
        <dbReference type="RuleBase" id="RU004181"/>
    </source>
</evidence>
<dbReference type="EC" id="3.4.23.36" evidence="9"/>
<evidence type="ECO:0000256" key="3">
    <source>
        <dbReference type="ARBA" id="ARBA00022670"/>
    </source>
</evidence>
<evidence type="ECO:0000256" key="8">
    <source>
        <dbReference type="ARBA" id="ARBA00023136"/>
    </source>
</evidence>
<dbReference type="GeneID" id="86053670"/>
<feature type="transmembrane region" description="Helical" evidence="9">
    <location>
        <begin position="93"/>
        <end position="111"/>
    </location>
</feature>
<comment type="subcellular location">
    <subcellularLocation>
        <location evidence="9">Cell membrane</location>
        <topology evidence="9">Multi-pass membrane protein</topology>
    </subcellularLocation>
</comment>
<dbReference type="GeneID" id="97988675"/>
<evidence type="ECO:0000313" key="13">
    <source>
        <dbReference type="Proteomes" id="UP000260812"/>
    </source>
</evidence>
<feature type="transmembrane region" description="Helical" evidence="9">
    <location>
        <begin position="66"/>
        <end position="84"/>
    </location>
</feature>
<keyword evidence="7 9" id="KW-1133">Transmembrane helix</keyword>
<evidence type="ECO:0000313" key="11">
    <source>
        <dbReference type="EMBL" id="RGE57869.1"/>
    </source>
</evidence>
<dbReference type="EMBL" id="QVLV01000013">
    <property type="protein sequence ID" value="RGE57869.1"/>
    <property type="molecule type" value="Genomic_DNA"/>
</dbReference>
<comment type="similarity">
    <text evidence="1 9 10">Belongs to the peptidase A8 family.</text>
</comment>
<comment type="pathway">
    <text evidence="9">Protein modification; lipoprotein biosynthesis (signal peptide cleavage).</text>
</comment>
<feature type="active site" evidence="9">
    <location>
        <position position="121"/>
    </location>
</feature>
<dbReference type="InterPro" id="IPR001872">
    <property type="entry name" value="Peptidase_A8"/>
</dbReference>
<feature type="transmembrane region" description="Helical" evidence="9">
    <location>
        <begin position="12"/>
        <end position="33"/>
    </location>
</feature>
<dbReference type="PANTHER" id="PTHR33695:SF1">
    <property type="entry name" value="LIPOPROTEIN SIGNAL PEPTIDASE"/>
    <property type="match status" value="1"/>
</dbReference>
<evidence type="ECO:0000256" key="9">
    <source>
        <dbReference type="HAMAP-Rule" id="MF_00161"/>
    </source>
</evidence>
<organism evidence="11 13">
    <name type="scientific">Eisenbergiella massiliensis</name>
    <dbReference type="NCBI Taxonomy" id="1720294"/>
    <lineage>
        <taxon>Bacteria</taxon>
        <taxon>Bacillati</taxon>
        <taxon>Bacillota</taxon>
        <taxon>Clostridia</taxon>
        <taxon>Lachnospirales</taxon>
        <taxon>Lachnospiraceae</taxon>
        <taxon>Eisenbergiella</taxon>
    </lineage>
</organism>
<protein>
    <recommendedName>
        <fullName evidence="9">Lipoprotein signal peptidase</fullName>
        <ecNumber evidence="9">3.4.23.36</ecNumber>
    </recommendedName>
    <alternativeName>
        <fullName evidence="9">Prolipoprotein signal peptidase</fullName>
    </alternativeName>
    <alternativeName>
        <fullName evidence="9">Signal peptidase II</fullName>
        <shortName evidence="9">SPase II</shortName>
    </alternativeName>
</protein>
<dbReference type="GO" id="GO:0005886">
    <property type="term" value="C:plasma membrane"/>
    <property type="evidence" value="ECO:0007669"/>
    <property type="project" value="UniProtKB-SubCell"/>
</dbReference>
<keyword evidence="8 9" id="KW-0472">Membrane</keyword>
<dbReference type="Pfam" id="PF01252">
    <property type="entry name" value="Peptidase_A8"/>
    <property type="match status" value="1"/>
</dbReference>
<accession>A0A3E3I0Q9</accession>
<feature type="transmembrane region" description="Helical" evidence="9">
    <location>
        <begin position="131"/>
        <end position="153"/>
    </location>
</feature>
<keyword evidence="6 9" id="KW-0378">Hydrolase</keyword>
<gene>
    <name evidence="9 11" type="primary">lspA</name>
    <name evidence="12" type="ORF">DWY69_24235</name>
    <name evidence="11" type="ORF">DXC51_17810</name>
</gene>
<dbReference type="RefSeq" id="WP_035320607.1">
    <property type="nucleotide sequence ID" value="NZ_CAMAZV010000012.1"/>
</dbReference>
<dbReference type="OrthoDB" id="9810259at2"/>
<evidence type="ECO:0000256" key="1">
    <source>
        <dbReference type="ARBA" id="ARBA00006139"/>
    </source>
</evidence>
<reference evidence="13 14" key="1">
    <citation type="submission" date="2018-08" db="EMBL/GenBank/DDBJ databases">
        <title>A genome reference for cultivated species of the human gut microbiota.</title>
        <authorList>
            <person name="Zou Y."/>
            <person name="Xue W."/>
            <person name="Luo G."/>
        </authorList>
    </citation>
    <scope>NUCLEOTIDE SEQUENCE [LARGE SCALE GENOMIC DNA]</scope>
    <source>
        <strain evidence="12 14">AF26-4BH</strain>
        <strain evidence="11 13">TF05-5AC</strain>
    </source>
</reference>
<dbReference type="GO" id="GO:0004190">
    <property type="term" value="F:aspartic-type endopeptidase activity"/>
    <property type="evidence" value="ECO:0007669"/>
    <property type="project" value="UniProtKB-UniRule"/>
</dbReference>
<feature type="active site" evidence="9">
    <location>
        <position position="137"/>
    </location>
</feature>
<keyword evidence="4 9" id="KW-0812">Transmembrane</keyword>
<name>A0A3E3I0Q9_9FIRM</name>
<comment type="caution">
    <text evidence="11">The sequence shown here is derived from an EMBL/GenBank/DDBJ whole genome shotgun (WGS) entry which is preliminary data.</text>
</comment>
<keyword evidence="2 9" id="KW-1003">Cell membrane</keyword>
<comment type="catalytic activity">
    <reaction evidence="9">
        <text>Release of signal peptides from bacterial membrane prolipoproteins. Hydrolyzes -Xaa-Yaa-Zaa-|-(S,diacylglyceryl)Cys-, in which Xaa is hydrophobic (preferably Leu), and Yaa (Ala or Ser) and Zaa (Gly or Ala) have small, neutral side chains.</text>
        <dbReference type="EC" id="3.4.23.36"/>
    </reaction>
</comment>
<evidence type="ECO:0000256" key="5">
    <source>
        <dbReference type="ARBA" id="ARBA00022750"/>
    </source>
</evidence>
<dbReference type="HAMAP" id="MF_00161">
    <property type="entry name" value="LspA"/>
    <property type="match status" value="1"/>
</dbReference>
<dbReference type="NCBIfam" id="TIGR00077">
    <property type="entry name" value="lspA"/>
    <property type="match status" value="1"/>
</dbReference>
<comment type="function">
    <text evidence="9">This protein specifically catalyzes the removal of signal peptides from prolipoproteins.</text>
</comment>
<evidence type="ECO:0000256" key="4">
    <source>
        <dbReference type="ARBA" id="ARBA00022692"/>
    </source>
</evidence>
<evidence type="ECO:0000256" key="2">
    <source>
        <dbReference type="ARBA" id="ARBA00022475"/>
    </source>
</evidence>
<keyword evidence="5 9" id="KW-0064">Aspartyl protease</keyword>
<dbReference type="EMBL" id="QVLU01000029">
    <property type="protein sequence ID" value="RGE66472.1"/>
    <property type="molecule type" value="Genomic_DNA"/>
</dbReference>
<evidence type="ECO:0000256" key="6">
    <source>
        <dbReference type="ARBA" id="ARBA00022801"/>
    </source>
</evidence>
<evidence type="ECO:0000313" key="14">
    <source>
        <dbReference type="Proteomes" id="UP000261166"/>
    </source>
</evidence>
<dbReference type="Proteomes" id="UP000261166">
    <property type="component" value="Unassembled WGS sequence"/>
</dbReference>
<evidence type="ECO:0000256" key="7">
    <source>
        <dbReference type="ARBA" id="ARBA00022989"/>
    </source>
</evidence>
<proteinExistence type="inferred from homology"/>
<evidence type="ECO:0000313" key="12">
    <source>
        <dbReference type="EMBL" id="RGE66472.1"/>
    </source>
</evidence>